<feature type="region of interest" description="Disordered" evidence="1">
    <location>
        <begin position="34"/>
        <end position="99"/>
    </location>
</feature>
<keyword evidence="3" id="KW-1185">Reference proteome</keyword>
<dbReference type="EMBL" id="JAGIOD010000001">
    <property type="protein sequence ID" value="MBP2381181.1"/>
    <property type="molecule type" value="Genomic_DNA"/>
</dbReference>
<reference evidence="2 3" key="1">
    <citation type="submission" date="2021-03" db="EMBL/GenBank/DDBJ databases">
        <title>Sequencing the genomes of 1000 actinobacteria strains.</title>
        <authorList>
            <person name="Klenk H.-P."/>
        </authorList>
    </citation>
    <scope>NUCLEOTIDE SEQUENCE [LARGE SCALE GENOMIC DNA]</scope>
    <source>
        <strain evidence="2 3">DSM 14566</strain>
    </source>
</reference>
<sequence length="183" mass="18225">MSASVPSHRPGSAGSHRPSLARLAGGLFALALLGAGCTGGDEPAPEVAPAVSDGGGASDGGTVSGASDGGGQSEVALPQDPYPATPAPEDFEPPEACSGEGAYYAQVGDSADPDLPERAGEELTIEATGIEGEDAQLTATLGGGEPREIEDITLGETVTIDLWTLSVTSVCADTDQVEFDLIN</sequence>
<comment type="caution">
    <text evidence="2">The sequence shown here is derived from an EMBL/GenBank/DDBJ whole genome shotgun (WGS) entry which is preliminary data.</text>
</comment>
<accession>A0ABS4WYH1</accession>
<evidence type="ECO:0000313" key="2">
    <source>
        <dbReference type="EMBL" id="MBP2381181.1"/>
    </source>
</evidence>
<proteinExistence type="predicted"/>
<feature type="compositionally biased region" description="Gly residues" evidence="1">
    <location>
        <begin position="53"/>
        <end position="72"/>
    </location>
</feature>
<gene>
    <name evidence="2" type="ORF">JOF43_001138</name>
</gene>
<evidence type="ECO:0000313" key="3">
    <source>
        <dbReference type="Proteomes" id="UP001519290"/>
    </source>
</evidence>
<protein>
    <submittedName>
        <fullName evidence="2">Uncharacterized protein</fullName>
    </submittedName>
</protein>
<organism evidence="2 3">
    <name type="scientific">Brachybacterium sacelli</name>
    <dbReference type="NCBI Taxonomy" id="173364"/>
    <lineage>
        <taxon>Bacteria</taxon>
        <taxon>Bacillati</taxon>
        <taxon>Actinomycetota</taxon>
        <taxon>Actinomycetes</taxon>
        <taxon>Micrococcales</taxon>
        <taxon>Dermabacteraceae</taxon>
        <taxon>Brachybacterium</taxon>
    </lineage>
</organism>
<name>A0ABS4WYH1_9MICO</name>
<dbReference type="Proteomes" id="UP001519290">
    <property type="component" value="Unassembled WGS sequence"/>
</dbReference>
<evidence type="ECO:0000256" key="1">
    <source>
        <dbReference type="SAM" id="MobiDB-lite"/>
    </source>
</evidence>
<dbReference type="RefSeq" id="WP_209900153.1">
    <property type="nucleotide sequence ID" value="NZ_BAAAJW010000018.1"/>
</dbReference>